<reference evidence="5 6" key="1">
    <citation type="submission" date="2019-09" db="EMBL/GenBank/DDBJ databases">
        <title>The hologenome of the rock-dwelling lichen Lasallia pustulata.</title>
        <authorList>
            <person name="Greshake Tzovaras B."/>
            <person name="Segers F."/>
            <person name="Bicker A."/>
            <person name="Dal Grande F."/>
            <person name="Otte J."/>
            <person name="Hankeln T."/>
            <person name="Schmitt I."/>
            <person name="Ebersberger I."/>
        </authorList>
    </citation>
    <scope>NUCLEOTIDE SEQUENCE [LARGE SCALE GENOMIC DNA]</scope>
    <source>
        <strain evidence="5">A1-1</strain>
    </source>
</reference>
<feature type="domain" description="TACO1/YebC-like second and third" evidence="3">
    <location>
        <begin position="117"/>
        <end position="268"/>
    </location>
</feature>
<dbReference type="Gene3D" id="3.30.70.980">
    <property type="match status" value="2"/>
</dbReference>
<dbReference type="InterPro" id="IPR048300">
    <property type="entry name" value="TACO1_YebC-like_2nd/3rd_dom"/>
</dbReference>
<evidence type="ECO:0000256" key="2">
    <source>
        <dbReference type="ARBA" id="ARBA00008724"/>
    </source>
</evidence>
<comment type="caution">
    <text evidence="5">The sequence shown here is derived from an EMBL/GenBank/DDBJ whole genome shotgun (WGS) entry which is preliminary data.</text>
</comment>
<evidence type="ECO:0000313" key="6">
    <source>
        <dbReference type="Proteomes" id="UP000324767"/>
    </source>
</evidence>
<comment type="subcellular location">
    <subcellularLocation>
        <location evidence="1">Mitochondrion</location>
    </subcellularLocation>
</comment>
<dbReference type="FunFam" id="1.10.10.200:FF:000002">
    <property type="entry name" value="Probable transcriptional regulatory protein CLM62_37755"/>
    <property type="match status" value="1"/>
</dbReference>
<dbReference type="PANTHER" id="PTHR12532:SF0">
    <property type="entry name" value="TRANSLATIONAL ACTIVATOR OF CYTOCHROME C OXIDASE 1"/>
    <property type="match status" value="1"/>
</dbReference>
<dbReference type="AlphaFoldDB" id="A0A5M8PLP7"/>
<evidence type="ECO:0008006" key="7">
    <source>
        <dbReference type="Google" id="ProtNLM"/>
    </source>
</evidence>
<dbReference type="EMBL" id="VXIT01000011">
    <property type="protein sequence ID" value="KAA6409434.1"/>
    <property type="molecule type" value="Genomic_DNA"/>
</dbReference>
<dbReference type="InterPro" id="IPR026564">
    <property type="entry name" value="Transcrip_reg_TACO1-like_dom3"/>
</dbReference>
<dbReference type="OrthoDB" id="2017544at2759"/>
<dbReference type="PROSITE" id="PS51257">
    <property type="entry name" value="PROKAR_LIPOPROTEIN"/>
    <property type="match status" value="1"/>
</dbReference>
<dbReference type="InterPro" id="IPR029072">
    <property type="entry name" value="YebC-like"/>
</dbReference>
<feature type="domain" description="TACO1/YebC-like N-terminal" evidence="4">
    <location>
        <begin position="38"/>
        <end position="109"/>
    </location>
</feature>
<dbReference type="InterPro" id="IPR002876">
    <property type="entry name" value="Transcrip_reg_TACO1-like"/>
</dbReference>
<comment type="similarity">
    <text evidence="2">Belongs to the TACO1 family.</text>
</comment>
<dbReference type="GO" id="GO:0005739">
    <property type="term" value="C:mitochondrion"/>
    <property type="evidence" value="ECO:0007669"/>
    <property type="project" value="UniProtKB-SubCell"/>
</dbReference>
<sequence>MAGPFLRGCHPLTQLPYLLAICGCRYLTCSSPLLSGHSRWSKIKHDKGNEDAKKNKQRSVLAQEIALASRLYGPDLIGNAKLATVVTNAKKAGFPKASIEAAIARGQGKSLNGAALENLTIEAMIPPSVATVIECQTDSKLKTLQDIRHLVAKFGGTMTPTTYMFKRKGKVVFENVDSVGADEVLDEAIEAGAIDVDEDDDGKVIVFTDPSSTRSVEEQLSASLGFKVESSDIIWDPNEDTKVTISSEAAVEHLEVFLGRLQEEPSVQVQRIARTGENVQWGKTWALFKPLARRTTREAANSADRRLQHGHMLGGYESDIDVG</sequence>
<dbReference type="Proteomes" id="UP000324767">
    <property type="component" value="Unassembled WGS sequence"/>
</dbReference>
<dbReference type="Pfam" id="PF20772">
    <property type="entry name" value="TACO1_YebC_N"/>
    <property type="match status" value="1"/>
</dbReference>
<evidence type="ECO:0000259" key="3">
    <source>
        <dbReference type="Pfam" id="PF01709"/>
    </source>
</evidence>
<dbReference type="PANTHER" id="PTHR12532">
    <property type="entry name" value="TRANSLATIONAL ACTIVATOR OF CYTOCHROME C OXIDASE 1"/>
    <property type="match status" value="1"/>
</dbReference>
<gene>
    <name evidence="5" type="ORF">FRX48_06987</name>
</gene>
<accession>A0A5M8PLP7</accession>
<protein>
    <recommendedName>
        <fullName evidence="7">YebC-like protein</fullName>
    </recommendedName>
</protein>
<dbReference type="InterPro" id="IPR017856">
    <property type="entry name" value="Integrase-like_N"/>
</dbReference>
<evidence type="ECO:0000256" key="1">
    <source>
        <dbReference type="ARBA" id="ARBA00004173"/>
    </source>
</evidence>
<name>A0A5M8PLP7_9LECA</name>
<dbReference type="InterPro" id="IPR049083">
    <property type="entry name" value="TACO1_YebC_N"/>
</dbReference>
<organism evidence="5 6">
    <name type="scientific">Lasallia pustulata</name>
    <dbReference type="NCBI Taxonomy" id="136370"/>
    <lineage>
        <taxon>Eukaryota</taxon>
        <taxon>Fungi</taxon>
        <taxon>Dikarya</taxon>
        <taxon>Ascomycota</taxon>
        <taxon>Pezizomycotina</taxon>
        <taxon>Lecanoromycetes</taxon>
        <taxon>OSLEUM clade</taxon>
        <taxon>Umbilicariomycetidae</taxon>
        <taxon>Umbilicariales</taxon>
        <taxon>Umbilicariaceae</taxon>
        <taxon>Lasallia</taxon>
    </lineage>
</organism>
<evidence type="ECO:0000313" key="5">
    <source>
        <dbReference type="EMBL" id="KAA6409434.1"/>
    </source>
</evidence>
<dbReference type="Gene3D" id="1.10.10.200">
    <property type="match status" value="1"/>
</dbReference>
<evidence type="ECO:0000259" key="4">
    <source>
        <dbReference type="Pfam" id="PF20772"/>
    </source>
</evidence>
<proteinExistence type="inferred from homology"/>
<dbReference type="SUPFAM" id="SSF75625">
    <property type="entry name" value="YebC-like"/>
    <property type="match status" value="1"/>
</dbReference>
<dbReference type="Pfam" id="PF01709">
    <property type="entry name" value="Transcrip_reg"/>
    <property type="match status" value="1"/>
</dbReference>